<evidence type="ECO:0000256" key="4">
    <source>
        <dbReference type="ARBA" id="ARBA00023163"/>
    </source>
</evidence>
<dbReference type="InterPro" id="IPR046531">
    <property type="entry name" value="DUF6596"/>
</dbReference>
<comment type="similarity">
    <text evidence="1">Belongs to the sigma-70 factor family. ECF subfamily.</text>
</comment>
<dbReference type="InterPro" id="IPR014284">
    <property type="entry name" value="RNA_pol_sigma-70_dom"/>
</dbReference>
<dbReference type="InterPro" id="IPR036388">
    <property type="entry name" value="WH-like_DNA-bd_sf"/>
</dbReference>
<dbReference type="Pfam" id="PF08281">
    <property type="entry name" value="Sigma70_r4_2"/>
    <property type="match status" value="1"/>
</dbReference>
<dbReference type="GO" id="GO:0003677">
    <property type="term" value="F:DNA binding"/>
    <property type="evidence" value="ECO:0007669"/>
    <property type="project" value="InterPro"/>
</dbReference>
<organism evidence="9 11">
    <name type="scientific">Mumia zhuanghuii</name>
    <dbReference type="NCBI Taxonomy" id="2585211"/>
    <lineage>
        <taxon>Bacteria</taxon>
        <taxon>Bacillati</taxon>
        <taxon>Actinomycetota</taxon>
        <taxon>Actinomycetes</taxon>
        <taxon>Propionibacteriales</taxon>
        <taxon>Nocardioidaceae</taxon>
        <taxon>Mumia</taxon>
    </lineage>
</organism>
<protein>
    <submittedName>
        <fullName evidence="9">Sigma-70 family RNA polymerase sigma factor</fullName>
    </submittedName>
</protein>
<dbReference type="SUPFAM" id="SSF88659">
    <property type="entry name" value="Sigma3 and sigma4 domains of RNA polymerase sigma factors"/>
    <property type="match status" value="1"/>
</dbReference>
<feature type="compositionally biased region" description="Basic and acidic residues" evidence="5">
    <location>
        <begin position="85"/>
        <end position="101"/>
    </location>
</feature>
<dbReference type="GO" id="GO:0016987">
    <property type="term" value="F:sigma factor activity"/>
    <property type="evidence" value="ECO:0007669"/>
    <property type="project" value="UniProtKB-KW"/>
</dbReference>
<reference evidence="9 11" key="1">
    <citation type="submission" date="2019-05" db="EMBL/GenBank/DDBJ databases">
        <title>Mumia sp. nov., isolated from the intestinal contents of plateau pika (Ochotona curzoniae) in the Qinghai-Tibet plateau of China.</title>
        <authorList>
            <person name="Tian Z."/>
        </authorList>
    </citation>
    <scope>NUCLEOTIDE SEQUENCE [LARGE SCALE GENOMIC DNA]</scope>
    <source>
        <strain evidence="11">527</strain>
        <strain evidence="9">Z527</strain>
    </source>
</reference>
<evidence type="ECO:0000256" key="5">
    <source>
        <dbReference type="SAM" id="MobiDB-lite"/>
    </source>
</evidence>
<dbReference type="InterPro" id="IPR007627">
    <property type="entry name" value="RNA_pol_sigma70_r2"/>
</dbReference>
<evidence type="ECO:0000256" key="1">
    <source>
        <dbReference type="ARBA" id="ARBA00010641"/>
    </source>
</evidence>
<sequence length="423" mass="46161">MSAGAEEELGEALAEAWRAEAPYVVAALLRRHGDLGDCEDAAQEAAEAAARQWPVDGVPRDPRAWFVRVASRRLIDRVRAESARTRRETEEHARLAHRTEPADAGAQGGDADELLRMLFLCCHPALSRPSQVALSLRAVAGRGVEEIATAFAVPARTVSQRLTRARARLREVGARFEMPTSEDLPARVGAVLDTCYVIFTEGYLRSSGRDLLDTALVDEAIRLTRRLRAAIPDHDEVAGALALMLLLHARTGARTDAAGDLVTLADQDRARWTPELISEGRALVEEVLPRGPVGRYQLEAAIAAVHADARTYEQTDWKQICLLYAYLGAVAPSPTVTLNHAVAMAMAYGPAVGLRMTEPLATDRATARTHHLCAVRGHLFEQLGDRRAAAEQYAIAARLTTSIPEQRYLNRRLRALEDAAAQG</sequence>
<dbReference type="AlphaFoldDB" id="A0A5C4MNY6"/>
<proteinExistence type="inferred from homology"/>
<dbReference type="RefSeq" id="WP_139105358.1">
    <property type="nucleotide sequence ID" value="NZ_VDFR01000018.1"/>
</dbReference>
<keyword evidence="3" id="KW-0731">Sigma factor</keyword>
<dbReference type="OrthoDB" id="9780299at2"/>
<feature type="domain" description="DUF6596" evidence="8">
    <location>
        <begin position="187"/>
        <end position="286"/>
    </location>
</feature>
<evidence type="ECO:0000259" key="7">
    <source>
        <dbReference type="Pfam" id="PF08281"/>
    </source>
</evidence>
<evidence type="ECO:0000313" key="10">
    <source>
        <dbReference type="EMBL" id="TNC50297.1"/>
    </source>
</evidence>
<dbReference type="SUPFAM" id="SSF88946">
    <property type="entry name" value="Sigma2 domain of RNA polymerase sigma factors"/>
    <property type="match status" value="1"/>
</dbReference>
<feature type="domain" description="RNA polymerase sigma factor 70 region 4 type 2" evidence="7">
    <location>
        <begin position="117"/>
        <end position="169"/>
    </location>
</feature>
<dbReference type="Pfam" id="PF20239">
    <property type="entry name" value="DUF6596"/>
    <property type="match status" value="1"/>
</dbReference>
<feature type="domain" description="RNA polymerase sigma-70 region 2" evidence="6">
    <location>
        <begin position="18"/>
        <end position="82"/>
    </location>
</feature>
<dbReference type="Gene3D" id="1.10.10.10">
    <property type="entry name" value="Winged helix-like DNA-binding domain superfamily/Winged helix DNA-binding domain"/>
    <property type="match status" value="1"/>
</dbReference>
<dbReference type="InterPro" id="IPR013324">
    <property type="entry name" value="RNA_pol_sigma_r3/r4-like"/>
</dbReference>
<evidence type="ECO:0000313" key="9">
    <source>
        <dbReference type="EMBL" id="TNC47529.1"/>
    </source>
</evidence>
<evidence type="ECO:0000256" key="2">
    <source>
        <dbReference type="ARBA" id="ARBA00023015"/>
    </source>
</evidence>
<dbReference type="Proteomes" id="UP000306740">
    <property type="component" value="Unassembled WGS sequence"/>
</dbReference>
<keyword evidence="2" id="KW-0805">Transcription regulation</keyword>
<dbReference type="EMBL" id="VDFR01000018">
    <property type="protein sequence ID" value="TNC50297.1"/>
    <property type="molecule type" value="Genomic_DNA"/>
</dbReference>
<dbReference type="NCBIfam" id="TIGR02937">
    <property type="entry name" value="sigma70-ECF"/>
    <property type="match status" value="1"/>
</dbReference>
<feature type="region of interest" description="Disordered" evidence="5">
    <location>
        <begin position="85"/>
        <end position="107"/>
    </location>
</feature>
<evidence type="ECO:0000259" key="6">
    <source>
        <dbReference type="Pfam" id="PF04542"/>
    </source>
</evidence>
<evidence type="ECO:0000313" key="11">
    <source>
        <dbReference type="Proteomes" id="UP000306740"/>
    </source>
</evidence>
<dbReference type="InterPro" id="IPR013249">
    <property type="entry name" value="RNA_pol_sigma70_r4_t2"/>
</dbReference>
<evidence type="ECO:0000259" key="8">
    <source>
        <dbReference type="Pfam" id="PF20239"/>
    </source>
</evidence>
<name>A0A5C4MNY6_9ACTN</name>
<comment type="caution">
    <text evidence="9">The sequence shown here is derived from an EMBL/GenBank/DDBJ whole genome shotgun (WGS) entry which is preliminary data.</text>
</comment>
<dbReference type="EMBL" id="VDFR01000044">
    <property type="protein sequence ID" value="TNC47529.1"/>
    <property type="molecule type" value="Genomic_DNA"/>
</dbReference>
<dbReference type="Pfam" id="PF04542">
    <property type="entry name" value="Sigma70_r2"/>
    <property type="match status" value="1"/>
</dbReference>
<dbReference type="GO" id="GO:0006352">
    <property type="term" value="P:DNA-templated transcription initiation"/>
    <property type="evidence" value="ECO:0007669"/>
    <property type="project" value="InterPro"/>
</dbReference>
<dbReference type="InterPro" id="IPR013325">
    <property type="entry name" value="RNA_pol_sigma_r2"/>
</dbReference>
<dbReference type="PANTHER" id="PTHR47756">
    <property type="entry name" value="BLL6612 PROTEIN-RELATED"/>
    <property type="match status" value="1"/>
</dbReference>
<gene>
    <name evidence="10" type="ORF">FHE65_04320</name>
    <name evidence="9" type="ORF">FHE65_09440</name>
</gene>
<evidence type="ECO:0000256" key="3">
    <source>
        <dbReference type="ARBA" id="ARBA00023082"/>
    </source>
</evidence>
<keyword evidence="4" id="KW-0804">Transcription</keyword>
<dbReference type="Gene3D" id="1.10.1740.10">
    <property type="match status" value="1"/>
</dbReference>
<dbReference type="PANTHER" id="PTHR47756:SF2">
    <property type="entry name" value="BLL6612 PROTEIN"/>
    <property type="match status" value="1"/>
</dbReference>
<accession>A0A5C4MNY6</accession>